<feature type="compositionally biased region" description="Polar residues" evidence="1">
    <location>
        <begin position="394"/>
        <end position="411"/>
    </location>
</feature>
<feature type="compositionally biased region" description="Polar residues" evidence="1">
    <location>
        <begin position="658"/>
        <end position="667"/>
    </location>
</feature>
<reference evidence="2" key="1">
    <citation type="journal article" date="2020" name="Stud. Mycol.">
        <title>101 Dothideomycetes genomes: a test case for predicting lifestyles and emergence of pathogens.</title>
        <authorList>
            <person name="Haridas S."/>
            <person name="Albert R."/>
            <person name="Binder M."/>
            <person name="Bloem J."/>
            <person name="Labutti K."/>
            <person name="Salamov A."/>
            <person name="Andreopoulos B."/>
            <person name="Baker S."/>
            <person name="Barry K."/>
            <person name="Bills G."/>
            <person name="Bluhm B."/>
            <person name="Cannon C."/>
            <person name="Castanera R."/>
            <person name="Culley D."/>
            <person name="Daum C."/>
            <person name="Ezra D."/>
            <person name="Gonzalez J."/>
            <person name="Henrissat B."/>
            <person name="Kuo A."/>
            <person name="Liang C."/>
            <person name="Lipzen A."/>
            <person name="Lutzoni F."/>
            <person name="Magnuson J."/>
            <person name="Mondo S."/>
            <person name="Nolan M."/>
            <person name="Ohm R."/>
            <person name="Pangilinan J."/>
            <person name="Park H.-J."/>
            <person name="Ramirez L."/>
            <person name="Alfaro M."/>
            <person name="Sun H."/>
            <person name="Tritt A."/>
            <person name="Yoshinaga Y."/>
            <person name="Zwiers L.-H."/>
            <person name="Turgeon B."/>
            <person name="Goodwin S."/>
            <person name="Spatafora J."/>
            <person name="Crous P."/>
            <person name="Grigoriev I."/>
        </authorList>
    </citation>
    <scope>NUCLEOTIDE SEQUENCE</scope>
    <source>
        <strain evidence="2">CBS 161.51</strain>
    </source>
</reference>
<protein>
    <submittedName>
        <fullName evidence="2">Uncharacterized protein</fullName>
    </submittedName>
</protein>
<dbReference type="Proteomes" id="UP000800038">
    <property type="component" value="Unassembled WGS sequence"/>
</dbReference>
<sequence length="793" mass="86610">MGQARGTSPRRSEHGSTLGSTARSKQSERSQQSAMAVQAQLETLDELSVRGKIESRSERNLFKRTGQIPPTPITGAYSEDDVYIRTEDLRAQCRAASGLGEKNLEDAVKSPKKKLFAGMRNPFSKTPHVPTPSMPLKAAQVLGTAARQPHVIAVRPIKPARPYYTPTKVSRSETAKSLPAKVVSPDTYSRRRRSGSMRRNRPAGRRSSGRGSNKSSDAENSPPVPQNNASFESAPTPPAKDTPPPDQRAESPLRRAFPAQDLRGNYEADVGKSTQLRFPDFALSPSPSTSILPGNGGASPTKFRPYTAKDYTKLVEDNNRSSHHLSPLHPRFYSPSNRSFHAFADGETPSKNSDTSRLLFSVPSKGNLLHVREDSNNGSIDMIFQGDVREIDPNSPTARQLSSKTDPNMKSTKTRADVGLTTRVMEELRIGDKYGSIPSGQKHGTAGHLPLDQSSSRLTDMLNTVSPGRSVSHGDFQPNCPSAVPSPLHKASGSLTPGQTVVPPHGSFSPWPQPSPKCIDDHFFMTNEHLDVVGKTTWDLLDMFHNQQTDTSKAKHEQLVGLVEKHVEEIKGQITTVNEKADRTADIAANQHKMCASLDSLKDFVKENVIKSLSEQNKKTSGIEVQMQELKQMVHTMQKLLEQKLPESKIVQQHVPTAGMSTPNTAHSPLPPPNHRPQPPLAGYYGTSTEVGRDGPPPMPHLHDNRSMSSPQDGPVDSRGGYNTPYGQQWAARPGYPGRDNKEDRTPLPATANPYHFANSGQYGNGYAGGYSSFNFTPSPPGLHYGFNPGQAK</sequence>
<gene>
    <name evidence="2" type="ORF">EJ02DRAFT_502973</name>
</gene>
<evidence type="ECO:0000313" key="2">
    <source>
        <dbReference type="EMBL" id="KAF1942282.1"/>
    </source>
</evidence>
<feature type="compositionally biased region" description="Polar residues" evidence="1">
    <location>
        <begin position="15"/>
        <end position="35"/>
    </location>
</feature>
<accession>A0A6A5SRH1</accession>
<evidence type="ECO:0000256" key="1">
    <source>
        <dbReference type="SAM" id="MobiDB-lite"/>
    </source>
</evidence>
<dbReference type="OrthoDB" id="3796126at2759"/>
<name>A0A6A5SRH1_9PLEO</name>
<dbReference type="EMBL" id="ML976037">
    <property type="protein sequence ID" value="KAF1942282.1"/>
    <property type="molecule type" value="Genomic_DNA"/>
</dbReference>
<evidence type="ECO:0000313" key="3">
    <source>
        <dbReference type="Proteomes" id="UP000800038"/>
    </source>
</evidence>
<feature type="compositionally biased region" description="Basic residues" evidence="1">
    <location>
        <begin position="190"/>
        <end position="208"/>
    </location>
</feature>
<feature type="compositionally biased region" description="Pro residues" evidence="1">
    <location>
        <begin position="669"/>
        <end position="680"/>
    </location>
</feature>
<dbReference type="AlphaFoldDB" id="A0A6A5SRH1"/>
<feature type="region of interest" description="Disordered" evidence="1">
    <location>
        <begin position="162"/>
        <end position="264"/>
    </location>
</feature>
<feature type="compositionally biased region" description="Pro residues" evidence="1">
    <location>
        <begin position="235"/>
        <end position="246"/>
    </location>
</feature>
<feature type="region of interest" description="Disordered" evidence="1">
    <location>
        <begin position="390"/>
        <end position="412"/>
    </location>
</feature>
<keyword evidence="3" id="KW-1185">Reference proteome</keyword>
<proteinExistence type="predicted"/>
<feature type="region of interest" description="Disordered" evidence="1">
    <location>
        <begin position="1"/>
        <end position="39"/>
    </location>
</feature>
<organism evidence="2 3">
    <name type="scientific">Clathrospora elynae</name>
    <dbReference type="NCBI Taxonomy" id="706981"/>
    <lineage>
        <taxon>Eukaryota</taxon>
        <taxon>Fungi</taxon>
        <taxon>Dikarya</taxon>
        <taxon>Ascomycota</taxon>
        <taxon>Pezizomycotina</taxon>
        <taxon>Dothideomycetes</taxon>
        <taxon>Pleosporomycetidae</taxon>
        <taxon>Pleosporales</taxon>
        <taxon>Diademaceae</taxon>
        <taxon>Clathrospora</taxon>
    </lineage>
</organism>
<feature type="region of interest" description="Disordered" evidence="1">
    <location>
        <begin position="658"/>
        <end position="757"/>
    </location>
</feature>
<feature type="region of interest" description="Disordered" evidence="1">
    <location>
        <begin position="284"/>
        <end position="304"/>
    </location>
</feature>